<dbReference type="InterPro" id="IPR014004">
    <property type="entry name" value="Transpt-assoc_nodulatn_dom_bac"/>
</dbReference>
<feature type="region of interest" description="Disordered" evidence="1">
    <location>
        <begin position="172"/>
        <end position="194"/>
    </location>
</feature>
<dbReference type="PANTHER" id="PTHR34606">
    <property type="entry name" value="BON DOMAIN-CONTAINING PROTEIN"/>
    <property type="match status" value="1"/>
</dbReference>
<feature type="compositionally biased region" description="Basic and acidic residues" evidence="1">
    <location>
        <begin position="181"/>
        <end position="194"/>
    </location>
</feature>
<organism evidence="4 5">
    <name type="scientific">Pelovirga terrestris</name>
    <dbReference type="NCBI Taxonomy" id="2771352"/>
    <lineage>
        <taxon>Bacteria</taxon>
        <taxon>Pseudomonadati</taxon>
        <taxon>Thermodesulfobacteriota</taxon>
        <taxon>Desulfuromonadia</taxon>
        <taxon>Geobacterales</taxon>
        <taxon>Geobacteraceae</taxon>
        <taxon>Pelovirga</taxon>
    </lineage>
</organism>
<evidence type="ECO:0000259" key="3">
    <source>
        <dbReference type="PROSITE" id="PS50914"/>
    </source>
</evidence>
<keyword evidence="5" id="KW-1185">Reference proteome</keyword>
<feature type="domain" description="BON" evidence="3">
    <location>
        <begin position="202"/>
        <end position="270"/>
    </location>
</feature>
<dbReference type="Gene3D" id="3.30.1340.30">
    <property type="match status" value="3"/>
</dbReference>
<dbReference type="SMART" id="SM00749">
    <property type="entry name" value="BON"/>
    <property type="match status" value="3"/>
</dbReference>
<protein>
    <submittedName>
        <fullName evidence="4">BON domain-containing protein</fullName>
    </submittedName>
</protein>
<keyword evidence="2" id="KW-0732">Signal</keyword>
<feature type="signal peptide" evidence="2">
    <location>
        <begin position="1"/>
        <end position="27"/>
    </location>
</feature>
<evidence type="ECO:0000256" key="2">
    <source>
        <dbReference type="SAM" id="SignalP"/>
    </source>
</evidence>
<proteinExistence type="predicted"/>
<dbReference type="RefSeq" id="WP_191155251.1">
    <property type="nucleotide sequence ID" value="NZ_JACWUN010000007.1"/>
</dbReference>
<feature type="domain" description="BON" evidence="3">
    <location>
        <begin position="30"/>
        <end position="98"/>
    </location>
</feature>
<dbReference type="Pfam" id="PF04972">
    <property type="entry name" value="BON"/>
    <property type="match status" value="3"/>
</dbReference>
<evidence type="ECO:0000313" key="5">
    <source>
        <dbReference type="Proteomes" id="UP000632828"/>
    </source>
</evidence>
<dbReference type="AlphaFoldDB" id="A0A8J6QX62"/>
<feature type="chain" id="PRO_5035213592" evidence="2">
    <location>
        <begin position="28"/>
        <end position="275"/>
    </location>
</feature>
<evidence type="ECO:0000256" key="1">
    <source>
        <dbReference type="SAM" id="MobiDB-lite"/>
    </source>
</evidence>
<dbReference type="EMBL" id="JACWUN010000007">
    <property type="protein sequence ID" value="MBD1400578.1"/>
    <property type="molecule type" value="Genomic_DNA"/>
</dbReference>
<dbReference type="InterPro" id="IPR007055">
    <property type="entry name" value="BON_dom"/>
</dbReference>
<dbReference type="Proteomes" id="UP000632828">
    <property type="component" value="Unassembled WGS sequence"/>
</dbReference>
<reference evidence="4" key="1">
    <citation type="submission" date="2020-09" db="EMBL/GenBank/DDBJ databases">
        <title>Pelobacter alkaliphilus sp. nov., a novel anaerobic arsenate-reducing bacterium from terrestrial mud volcano.</title>
        <authorList>
            <person name="Khomyakova M.A."/>
            <person name="Merkel A.Y."/>
            <person name="Slobodkin A.I."/>
        </authorList>
    </citation>
    <scope>NUCLEOTIDE SEQUENCE</scope>
    <source>
        <strain evidence="4">M08fum</strain>
    </source>
</reference>
<comment type="caution">
    <text evidence="4">The sequence shown here is derived from an EMBL/GenBank/DDBJ whole genome shotgun (WGS) entry which is preliminary data.</text>
</comment>
<accession>A0A8J6QX62</accession>
<dbReference type="PROSITE" id="PS50914">
    <property type="entry name" value="BON"/>
    <property type="match status" value="3"/>
</dbReference>
<dbReference type="InterPro" id="IPR051686">
    <property type="entry name" value="Lipoprotein_DolP"/>
</dbReference>
<name>A0A8J6QX62_9BACT</name>
<feature type="domain" description="BON" evidence="3">
    <location>
        <begin position="102"/>
        <end position="169"/>
    </location>
</feature>
<sequence>MKVSTTKTLFLITAVMGFMVFISPAFAATTDSTIEEAVKNSYTFKTYLKDDDVRIQAKEGVVTLTGTVADESSKNLAGNTVTNLPDVKGVDNKLEYKGESSPDLWLKTKVKSTLLFHRNVSATTTVDVKNGIVTLRGEADNQAQKELTGEYAMDIEGVKSVNNKMTVTPLTKESQATRDAALSDRSADAKKTDARSMGDTIDDASISALVNATLFSHRSTSAIKTTVKTTDGVVTLSGIAGNDAEKSLAGKLASDVKGVKSVDNQMTVSGKITSK</sequence>
<evidence type="ECO:0000313" key="4">
    <source>
        <dbReference type="EMBL" id="MBD1400578.1"/>
    </source>
</evidence>
<dbReference type="PANTHER" id="PTHR34606:SF15">
    <property type="entry name" value="BON DOMAIN-CONTAINING PROTEIN"/>
    <property type="match status" value="1"/>
</dbReference>
<gene>
    <name evidence="4" type="ORF">ICT70_07830</name>
</gene>